<evidence type="ECO:0000256" key="2">
    <source>
        <dbReference type="HAMAP-Rule" id="MF_01875"/>
    </source>
</evidence>
<comment type="function">
    <text evidence="2">With LigD forms a non-homologous end joining (NHEJ) DNA repair enzyme, which repairs dsDNA breaks with reduced fidelity. Binds linear dsDNA with 5'- and 3'- overhangs but not closed circular dsDNA nor ssDNA. Recruits and stimulates the ligase activity of LigD.</text>
</comment>
<name>A0A939D6Z0_CLOAM</name>
<dbReference type="EMBL" id="JAFJZZ010000001">
    <property type="protein sequence ID" value="MBN7772382.1"/>
    <property type="molecule type" value="Genomic_DNA"/>
</dbReference>
<dbReference type="PANTHER" id="PTHR41251">
    <property type="entry name" value="NON-HOMOLOGOUS END JOINING PROTEIN KU"/>
    <property type="match status" value="1"/>
</dbReference>
<dbReference type="InterPro" id="IPR016194">
    <property type="entry name" value="SPOC-like_C_dom_sf"/>
</dbReference>
<proteinExistence type="inferred from homology"/>
<gene>
    <name evidence="2" type="primary">ku</name>
    <name evidence="5" type="ORF">JYB65_03310</name>
</gene>
<keyword evidence="2" id="KW-0227">DNA damage</keyword>
<dbReference type="PANTHER" id="PTHR41251:SF1">
    <property type="entry name" value="NON-HOMOLOGOUS END JOINING PROTEIN KU"/>
    <property type="match status" value="1"/>
</dbReference>
<protein>
    <recommendedName>
        <fullName evidence="2">Non-homologous end joining protein Ku</fullName>
    </recommendedName>
</protein>
<evidence type="ECO:0000256" key="1">
    <source>
        <dbReference type="ARBA" id="ARBA00023125"/>
    </source>
</evidence>
<dbReference type="Gene3D" id="2.40.290.10">
    <property type="match status" value="1"/>
</dbReference>
<dbReference type="GO" id="GO:0006303">
    <property type="term" value="P:double-strand break repair via nonhomologous end joining"/>
    <property type="evidence" value="ECO:0007669"/>
    <property type="project" value="UniProtKB-UniRule"/>
</dbReference>
<comment type="caution">
    <text evidence="5">The sequence shown here is derived from an EMBL/GenBank/DDBJ whole genome shotgun (WGS) entry which is preliminary data.</text>
</comment>
<dbReference type="GO" id="GO:0003690">
    <property type="term" value="F:double-stranded DNA binding"/>
    <property type="evidence" value="ECO:0007669"/>
    <property type="project" value="UniProtKB-UniRule"/>
</dbReference>
<sequence>MAVSSHKGAISFGLVHIPVALYTATQDNDIHFNQLCKQDNSRVRYKKVCAGCGKEVSSGDIIKGFEYDKDKYVIVTDEDFEKIKTEKDRSLQILHFADLKTIQPVYYDKTYHAVPETGGEKAFELLRTAMLQENKVAIAKTVMGNSETLLCIIPTENGILIEKMFYQDEIKEIPKSYARPELNEGELTMAKTLIESMAKPFEPSLYKDEYQERLRVLIEDKINGKEIIAAKQESGGNVIDLMEALQRSIEQSEEKPAKKKTTAKKQQGA</sequence>
<dbReference type="AlphaFoldDB" id="A0A939D6Z0"/>
<reference evidence="5" key="1">
    <citation type="submission" date="2021-02" db="EMBL/GenBank/DDBJ databases">
        <title>Abyssanaerobacter marinus gen.nov., sp., nov, anaerobic bacterium isolated from the Onnuri vent field of Indian Ocean and suggestion of Mogibacteriaceae fam. nov., and proposal of reclassification of ambiguous this family's genus member.</title>
        <authorList>
            <person name="Kim Y.J."/>
            <person name="Yang J.-A."/>
        </authorList>
    </citation>
    <scope>NUCLEOTIDE SEQUENCE</scope>
    <source>
        <strain evidence="5">DSM 2634</strain>
    </source>
</reference>
<feature type="region of interest" description="Disordered" evidence="3">
    <location>
        <begin position="249"/>
        <end position="269"/>
    </location>
</feature>
<evidence type="ECO:0000259" key="4">
    <source>
        <dbReference type="SMART" id="SM00559"/>
    </source>
</evidence>
<dbReference type="Pfam" id="PF02735">
    <property type="entry name" value="Ku"/>
    <property type="match status" value="1"/>
</dbReference>
<organism evidence="5 6">
    <name type="scientific">Clostridium aminobutyricum</name>
    <dbReference type="NCBI Taxonomy" id="33953"/>
    <lineage>
        <taxon>Bacteria</taxon>
        <taxon>Bacillati</taxon>
        <taxon>Bacillota</taxon>
        <taxon>Clostridia</taxon>
        <taxon>Eubacteriales</taxon>
        <taxon>Clostridiaceae</taxon>
        <taxon>Clostridium</taxon>
    </lineage>
</organism>
<keyword evidence="2" id="KW-0233">DNA recombination</keyword>
<dbReference type="CDD" id="cd00789">
    <property type="entry name" value="KU_like"/>
    <property type="match status" value="1"/>
</dbReference>
<dbReference type="InterPro" id="IPR006164">
    <property type="entry name" value="DNA_bd_Ku70/Ku80"/>
</dbReference>
<evidence type="ECO:0000313" key="6">
    <source>
        <dbReference type="Proteomes" id="UP000664545"/>
    </source>
</evidence>
<dbReference type="GO" id="GO:0006310">
    <property type="term" value="P:DNA recombination"/>
    <property type="evidence" value="ECO:0007669"/>
    <property type="project" value="UniProtKB-KW"/>
</dbReference>
<dbReference type="Proteomes" id="UP000664545">
    <property type="component" value="Unassembled WGS sequence"/>
</dbReference>
<feature type="domain" description="Ku" evidence="4">
    <location>
        <begin position="53"/>
        <end position="181"/>
    </location>
</feature>
<dbReference type="NCBIfam" id="TIGR02772">
    <property type="entry name" value="Ku_bact"/>
    <property type="match status" value="1"/>
</dbReference>
<dbReference type="RefSeq" id="WP_206581188.1">
    <property type="nucleotide sequence ID" value="NZ_JAFJZZ010000001.1"/>
</dbReference>
<keyword evidence="6" id="KW-1185">Reference proteome</keyword>
<dbReference type="SMART" id="SM00559">
    <property type="entry name" value="Ku78"/>
    <property type="match status" value="1"/>
</dbReference>
<evidence type="ECO:0000313" key="5">
    <source>
        <dbReference type="EMBL" id="MBN7772382.1"/>
    </source>
</evidence>
<dbReference type="HAMAP" id="MF_01875">
    <property type="entry name" value="Prokaryotic_Ku"/>
    <property type="match status" value="1"/>
</dbReference>
<comment type="subunit">
    <text evidence="2">Homodimer. Interacts with LigD.</text>
</comment>
<comment type="similarity">
    <text evidence="2">Belongs to the prokaryotic Ku family.</text>
</comment>
<accession>A0A939D6Z0</accession>
<keyword evidence="1 2" id="KW-0238">DNA-binding</keyword>
<keyword evidence="2" id="KW-0234">DNA repair</keyword>
<dbReference type="InterPro" id="IPR009187">
    <property type="entry name" value="Prok_Ku"/>
</dbReference>
<evidence type="ECO:0000256" key="3">
    <source>
        <dbReference type="SAM" id="MobiDB-lite"/>
    </source>
</evidence>
<dbReference type="SUPFAM" id="SSF100939">
    <property type="entry name" value="SPOC domain-like"/>
    <property type="match status" value="1"/>
</dbReference>
<dbReference type="PIRSF" id="PIRSF006493">
    <property type="entry name" value="Prok_Ku"/>
    <property type="match status" value="1"/>
</dbReference>